<evidence type="ECO:0000259" key="1">
    <source>
        <dbReference type="Pfam" id="PF01575"/>
    </source>
</evidence>
<protein>
    <recommendedName>
        <fullName evidence="1">MaoC-like domain-containing protein</fullName>
    </recommendedName>
</protein>
<sequence>MKKHITVEVIAQYAIASKDTSTIHLDVNAARKAGFNRPIAHGMYIMGLAQSLYLSEHPAQWITAYKMKFQKPLFVGTEAIFNFERVKNRVELAVTTGTGDKIAAGSFLVKELQR</sequence>
<dbReference type="InterPro" id="IPR029069">
    <property type="entry name" value="HotDog_dom_sf"/>
</dbReference>
<accession>A0A544T6J9</accession>
<comment type="caution">
    <text evidence="2">The sequence shown here is derived from an EMBL/GenBank/DDBJ whole genome shotgun (WGS) entry which is preliminary data.</text>
</comment>
<dbReference type="Pfam" id="PF01575">
    <property type="entry name" value="MaoC_dehydratas"/>
    <property type="match status" value="1"/>
</dbReference>
<dbReference type="GO" id="GO:0006633">
    <property type="term" value="P:fatty acid biosynthetic process"/>
    <property type="evidence" value="ECO:0007669"/>
    <property type="project" value="TreeGrafter"/>
</dbReference>
<proteinExistence type="predicted"/>
<dbReference type="EMBL" id="VDGH01000006">
    <property type="protein sequence ID" value="TQR13072.1"/>
    <property type="molecule type" value="Genomic_DNA"/>
</dbReference>
<gene>
    <name evidence="2" type="ORF">FG382_11105</name>
</gene>
<evidence type="ECO:0000313" key="3">
    <source>
        <dbReference type="Proteomes" id="UP000317316"/>
    </source>
</evidence>
<evidence type="ECO:0000313" key="2">
    <source>
        <dbReference type="EMBL" id="TQR13072.1"/>
    </source>
</evidence>
<organism evidence="2 3">
    <name type="scientific">Psychrobacillus lasiicapitis</name>
    <dbReference type="NCBI Taxonomy" id="1636719"/>
    <lineage>
        <taxon>Bacteria</taxon>
        <taxon>Bacillati</taxon>
        <taxon>Bacillota</taxon>
        <taxon>Bacilli</taxon>
        <taxon>Bacillales</taxon>
        <taxon>Bacillaceae</taxon>
        <taxon>Psychrobacillus</taxon>
    </lineage>
</organism>
<dbReference type="OrthoDB" id="9801625at2"/>
<dbReference type="RefSeq" id="WP_142538953.1">
    <property type="nucleotide sequence ID" value="NZ_BMIE01000004.1"/>
</dbReference>
<dbReference type="PANTHER" id="PTHR43437">
    <property type="entry name" value="HYDROXYACYL-THIOESTER DEHYDRATASE TYPE 2, MITOCHONDRIAL-RELATED"/>
    <property type="match status" value="1"/>
</dbReference>
<dbReference type="SUPFAM" id="SSF54637">
    <property type="entry name" value="Thioesterase/thiol ester dehydrase-isomerase"/>
    <property type="match status" value="1"/>
</dbReference>
<dbReference type="InterPro" id="IPR050965">
    <property type="entry name" value="UPF0336/Enoyl-CoA_hydratase"/>
</dbReference>
<dbReference type="CDD" id="cd03441">
    <property type="entry name" value="R_hydratase_like"/>
    <property type="match status" value="1"/>
</dbReference>
<dbReference type="GO" id="GO:0019171">
    <property type="term" value="F:(3R)-hydroxyacyl-[acyl-carrier-protein] dehydratase activity"/>
    <property type="evidence" value="ECO:0007669"/>
    <property type="project" value="TreeGrafter"/>
</dbReference>
<dbReference type="InterPro" id="IPR002539">
    <property type="entry name" value="MaoC-like_dom"/>
</dbReference>
<name>A0A544T6J9_9BACI</name>
<dbReference type="PANTHER" id="PTHR43437:SF3">
    <property type="entry name" value="HYDROXYACYL-THIOESTER DEHYDRATASE TYPE 2, MITOCHONDRIAL"/>
    <property type="match status" value="1"/>
</dbReference>
<dbReference type="AlphaFoldDB" id="A0A544T6J9"/>
<dbReference type="Gene3D" id="3.10.129.10">
    <property type="entry name" value="Hotdog Thioesterase"/>
    <property type="match status" value="1"/>
</dbReference>
<keyword evidence="3" id="KW-1185">Reference proteome</keyword>
<dbReference type="Proteomes" id="UP000317316">
    <property type="component" value="Unassembled WGS sequence"/>
</dbReference>
<reference evidence="2 3" key="1">
    <citation type="submission" date="2019-05" db="EMBL/GenBank/DDBJ databases">
        <title>Psychrobacillus vulpis sp. nov., a new species isolated from feces of a red fox that inhabits in The Tablas de Daimiel Natural Park, Albacete, Spain.</title>
        <authorList>
            <person name="Rodriguez M."/>
            <person name="Reina J.C."/>
            <person name="Bejar V."/>
            <person name="Llamas I."/>
        </authorList>
    </citation>
    <scope>NUCLEOTIDE SEQUENCE [LARGE SCALE GENOMIC DNA]</scope>
    <source>
        <strain evidence="2 3">NEAU-3TGS17</strain>
    </source>
</reference>
<feature type="domain" description="MaoC-like" evidence="1">
    <location>
        <begin position="3"/>
        <end position="98"/>
    </location>
</feature>